<comment type="caution">
    <text evidence="1">The sequence shown here is derived from an EMBL/GenBank/DDBJ whole genome shotgun (WGS) entry which is preliminary data.</text>
</comment>
<protein>
    <recommendedName>
        <fullName evidence="3">C2H2-type domain-containing protein</fullName>
    </recommendedName>
</protein>
<organism evidence="1 2">
    <name type="scientific">Molorchus minor</name>
    <dbReference type="NCBI Taxonomy" id="1323400"/>
    <lineage>
        <taxon>Eukaryota</taxon>
        <taxon>Metazoa</taxon>
        <taxon>Ecdysozoa</taxon>
        <taxon>Arthropoda</taxon>
        <taxon>Hexapoda</taxon>
        <taxon>Insecta</taxon>
        <taxon>Pterygota</taxon>
        <taxon>Neoptera</taxon>
        <taxon>Endopterygota</taxon>
        <taxon>Coleoptera</taxon>
        <taxon>Polyphaga</taxon>
        <taxon>Cucujiformia</taxon>
        <taxon>Chrysomeloidea</taxon>
        <taxon>Cerambycidae</taxon>
        <taxon>Lamiinae</taxon>
        <taxon>Monochamini</taxon>
        <taxon>Molorchus</taxon>
    </lineage>
</organism>
<sequence length="86" mass="10336">MDQKEAKLHNFCAECNKKVKNLIKHEEQYHLDSISKNDKDICKYLCSYCGKQLRSHARRGPHQDPYRRNSLQMFLLRQKEPRQGFI</sequence>
<evidence type="ECO:0000313" key="1">
    <source>
        <dbReference type="EMBL" id="KAJ8983500.1"/>
    </source>
</evidence>
<evidence type="ECO:0000313" key="2">
    <source>
        <dbReference type="Proteomes" id="UP001162164"/>
    </source>
</evidence>
<accession>A0ABQ9JYQ7</accession>
<gene>
    <name evidence="1" type="ORF">NQ317_005158</name>
</gene>
<keyword evidence="2" id="KW-1185">Reference proteome</keyword>
<proteinExistence type="predicted"/>
<dbReference type="EMBL" id="JAPWTJ010000072">
    <property type="protein sequence ID" value="KAJ8983500.1"/>
    <property type="molecule type" value="Genomic_DNA"/>
</dbReference>
<evidence type="ECO:0008006" key="3">
    <source>
        <dbReference type="Google" id="ProtNLM"/>
    </source>
</evidence>
<name>A0ABQ9JYQ7_9CUCU</name>
<dbReference type="Proteomes" id="UP001162164">
    <property type="component" value="Unassembled WGS sequence"/>
</dbReference>
<reference evidence="1" key="1">
    <citation type="journal article" date="2023" name="Insect Mol. Biol.">
        <title>Genome sequencing provides insights into the evolution of gene families encoding plant cell wall-degrading enzymes in longhorned beetles.</title>
        <authorList>
            <person name="Shin N.R."/>
            <person name="Okamura Y."/>
            <person name="Kirsch R."/>
            <person name="Pauchet Y."/>
        </authorList>
    </citation>
    <scope>NUCLEOTIDE SEQUENCE</scope>
    <source>
        <strain evidence="1">MMC_N1</strain>
    </source>
</reference>